<evidence type="ECO:0000256" key="11">
    <source>
        <dbReference type="ARBA" id="ARBA00023284"/>
    </source>
</evidence>
<keyword evidence="4 12" id="KW-0812">Transmembrane</keyword>
<dbReference type="AlphaFoldDB" id="A0A2A4YI08"/>
<dbReference type="PANTHER" id="PTHR43469">
    <property type="entry name" value="DISULFIDE FORMATION PROTEIN-RELATED"/>
    <property type="match status" value="1"/>
</dbReference>
<evidence type="ECO:0000256" key="8">
    <source>
        <dbReference type="ARBA" id="ARBA00023136"/>
    </source>
</evidence>
<reference evidence="14" key="1">
    <citation type="submission" date="2017-08" db="EMBL/GenBank/DDBJ databases">
        <title>A dynamic microbial community with high functional redundancy inhabits the cold, oxic subseafloor aquifer.</title>
        <authorList>
            <person name="Tully B.J."/>
            <person name="Wheat C.G."/>
            <person name="Glazer B.T."/>
            <person name="Huber J.A."/>
        </authorList>
    </citation>
    <scope>NUCLEOTIDE SEQUENCE [LARGE SCALE GENOMIC DNA]</scope>
</reference>
<dbReference type="GO" id="GO:0006457">
    <property type="term" value="P:protein folding"/>
    <property type="evidence" value="ECO:0007669"/>
    <property type="project" value="InterPro"/>
</dbReference>
<evidence type="ECO:0000256" key="1">
    <source>
        <dbReference type="ARBA" id="ARBA00004141"/>
    </source>
</evidence>
<keyword evidence="10" id="KW-0143">Chaperone</keyword>
<comment type="caution">
    <text evidence="13">The sequence shown here is derived from an EMBL/GenBank/DDBJ whole genome shotgun (WGS) entry which is preliminary data.</text>
</comment>
<evidence type="ECO:0000256" key="12">
    <source>
        <dbReference type="SAM" id="Phobius"/>
    </source>
</evidence>
<feature type="transmembrane region" description="Helical" evidence="12">
    <location>
        <begin position="38"/>
        <end position="56"/>
    </location>
</feature>
<evidence type="ECO:0000313" key="14">
    <source>
        <dbReference type="Proteomes" id="UP000217838"/>
    </source>
</evidence>
<evidence type="ECO:0000256" key="7">
    <source>
        <dbReference type="ARBA" id="ARBA00023002"/>
    </source>
</evidence>
<dbReference type="InterPro" id="IPR012187">
    <property type="entry name" value="Disulphide_bond_form_BdbC"/>
</dbReference>
<evidence type="ECO:0000256" key="3">
    <source>
        <dbReference type="ARBA" id="ARBA00022448"/>
    </source>
</evidence>
<evidence type="ECO:0000313" key="13">
    <source>
        <dbReference type="EMBL" id="PCI93967.1"/>
    </source>
</evidence>
<keyword evidence="11" id="KW-0676">Redox-active center</keyword>
<feature type="transmembrane region" description="Helical" evidence="12">
    <location>
        <begin position="6"/>
        <end position="26"/>
    </location>
</feature>
<proteinExistence type="inferred from homology"/>
<dbReference type="SUPFAM" id="SSF158442">
    <property type="entry name" value="DsbB-like"/>
    <property type="match status" value="1"/>
</dbReference>
<organism evidence="13 14">
    <name type="scientific">Aerophobetes bacterium</name>
    <dbReference type="NCBI Taxonomy" id="2030807"/>
    <lineage>
        <taxon>Bacteria</taxon>
        <taxon>Candidatus Aerophobota</taxon>
    </lineage>
</organism>
<dbReference type="PIRSF" id="PIRSF036659">
    <property type="entry name" value="BdbC"/>
    <property type="match status" value="1"/>
</dbReference>
<dbReference type="InterPro" id="IPR023380">
    <property type="entry name" value="DsbB-like_sf"/>
</dbReference>
<dbReference type="GO" id="GO:0015035">
    <property type="term" value="F:protein-disulfide reductase activity"/>
    <property type="evidence" value="ECO:0007669"/>
    <property type="project" value="InterPro"/>
</dbReference>
<keyword evidence="9" id="KW-1015">Disulfide bond</keyword>
<dbReference type="PANTHER" id="PTHR43469:SF1">
    <property type="entry name" value="SPBETA PROPHAGE-DERIVED DISULFIDE BOND FORMATION PROTEIN B"/>
    <property type="match status" value="1"/>
</dbReference>
<dbReference type="GO" id="GO:0016020">
    <property type="term" value="C:membrane"/>
    <property type="evidence" value="ECO:0007669"/>
    <property type="project" value="UniProtKB-SubCell"/>
</dbReference>
<evidence type="ECO:0000256" key="9">
    <source>
        <dbReference type="ARBA" id="ARBA00023157"/>
    </source>
</evidence>
<sequence>MRTQKICLYIAWLLSTLAFIGSIYYSEIRHYYPCTLCWYQRICLYPLVIILGVAFFRQVYDVFAYAIAFPAFGLFFSLYHLAIQHIKGFTSLHLCSSLISCSAILDAGLGYITIPMLSFVTNLAIFILLFYTRERSINTKSQ</sequence>
<keyword evidence="7" id="KW-0560">Oxidoreductase</keyword>
<dbReference type="Gene3D" id="1.20.1550.10">
    <property type="entry name" value="DsbB-like"/>
    <property type="match status" value="1"/>
</dbReference>
<comment type="subcellular location">
    <subcellularLocation>
        <location evidence="1">Membrane</location>
        <topology evidence="1">Multi-pass membrane protein</topology>
    </subcellularLocation>
</comment>
<dbReference type="Pfam" id="PF02600">
    <property type="entry name" value="DsbB"/>
    <property type="match status" value="1"/>
</dbReference>
<keyword evidence="5" id="KW-0249">Electron transport</keyword>
<comment type="similarity">
    <text evidence="2">Belongs to the DsbB family. BdbC subfamily.</text>
</comment>
<dbReference type="InterPro" id="IPR003752">
    <property type="entry name" value="DiS_bond_form_DsbB/BdbC"/>
</dbReference>
<evidence type="ECO:0000256" key="4">
    <source>
        <dbReference type="ARBA" id="ARBA00022692"/>
    </source>
</evidence>
<feature type="transmembrane region" description="Helical" evidence="12">
    <location>
        <begin position="62"/>
        <end position="81"/>
    </location>
</feature>
<keyword evidence="8 12" id="KW-0472">Membrane</keyword>
<evidence type="ECO:0000256" key="5">
    <source>
        <dbReference type="ARBA" id="ARBA00022982"/>
    </source>
</evidence>
<keyword evidence="3" id="KW-0813">Transport</keyword>
<gene>
    <name evidence="13" type="ORF">COB11_04490</name>
</gene>
<keyword evidence="6 12" id="KW-1133">Transmembrane helix</keyword>
<dbReference type="Proteomes" id="UP000217838">
    <property type="component" value="Unassembled WGS sequence"/>
</dbReference>
<dbReference type="HAMAP" id="MF_00287">
    <property type="entry name" value="BdbC"/>
    <property type="match status" value="1"/>
</dbReference>
<evidence type="ECO:0000256" key="2">
    <source>
        <dbReference type="ARBA" id="ARBA00007602"/>
    </source>
</evidence>
<accession>A0A2A4YI08</accession>
<name>A0A2A4YI08_UNCAE</name>
<evidence type="ECO:0000256" key="10">
    <source>
        <dbReference type="ARBA" id="ARBA00023186"/>
    </source>
</evidence>
<protein>
    <submittedName>
        <fullName evidence="13">Disulfide bond formation protein B</fullName>
    </submittedName>
</protein>
<feature type="transmembrane region" description="Helical" evidence="12">
    <location>
        <begin position="111"/>
        <end position="131"/>
    </location>
</feature>
<evidence type="ECO:0000256" key="6">
    <source>
        <dbReference type="ARBA" id="ARBA00022989"/>
    </source>
</evidence>
<dbReference type="EMBL" id="NVUU01000048">
    <property type="protein sequence ID" value="PCI93967.1"/>
    <property type="molecule type" value="Genomic_DNA"/>
</dbReference>